<dbReference type="Proteomes" id="UP000585474">
    <property type="component" value="Unassembled WGS sequence"/>
</dbReference>
<feature type="compositionally biased region" description="Basic and acidic residues" evidence="7">
    <location>
        <begin position="561"/>
        <end position="570"/>
    </location>
</feature>
<keyword evidence="6" id="KW-0175">Coiled coil</keyword>
<evidence type="ECO:0000256" key="3">
    <source>
        <dbReference type="ARBA" id="ARBA00010845"/>
    </source>
</evidence>
<accession>A0A7J0G503</accession>
<dbReference type="Gene3D" id="1.25.10.10">
    <property type="entry name" value="Leucine-rich Repeat Variant"/>
    <property type="match status" value="1"/>
</dbReference>
<dbReference type="GO" id="GO:0045132">
    <property type="term" value="P:meiotic chromosome segregation"/>
    <property type="evidence" value="ECO:0007669"/>
    <property type="project" value="InterPro"/>
</dbReference>
<comment type="subcellular location">
    <subcellularLocation>
        <location evidence="1">Cytoplasm</location>
    </subcellularLocation>
</comment>
<dbReference type="Pfam" id="PF07557">
    <property type="entry name" value="Shugoshin_C"/>
    <property type="match status" value="1"/>
</dbReference>
<evidence type="ECO:0000256" key="7">
    <source>
        <dbReference type="SAM" id="MobiDB-lite"/>
    </source>
</evidence>
<dbReference type="PANTHER" id="PTHR10257">
    <property type="entry name" value="SERINE/THREONINE PROTEIN PHOSPHATASE 2A PP2A REGULATORY SUBUNIT B"/>
    <property type="match status" value="1"/>
</dbReference>
<gene>
    <name evidence="9" type="ORF">Acr_18g0000410</name>
</gene>
<evidence type="ECO:0000256" key="1">
    <source>
        <dbReference type="ARBA" id="ARBA00004496"/>
    </source>
</evidence>
<dbReference type="InterPro" id="IPR016024">
    <property type="entry name" value="ARM-type_fold"/>
</dbReference>
<dbReference type="AlphaFoldDB" id="A0A7J0G503"/>
<dbReference type="FunFam" id="1.25.10.10:FF:000041">
    <property type="entry name" value="Serine/threonine protein phosphatase 2A regulatory subunit"/>
    <property type="match status" value="1"/>
</dbReference>
<keyword evidence="4" id="KW-0963">Cytoplasm</keyword>
<keyword evidence="5" id="KW-0159">Chromosome partition</keyword>
<feature type="region of interest" description="Disordered" evidence="7">
    <location>
        <begin position="1"/>
        <end position="35"/>
    </location>
</feature>
<dbReference type="Pfam" id="PF01603">
    <property type="entry name" value="B56"/>
    <property type="match status" value="1"/>
</dbReference>
<feature type="compositionally biased region" description="Basic and acidic residues" evidence="7">
    <location>
        <begin position="521"/>
        <end position="536"/>
    </location>
</feature>
<feature type="compositionally biased region" description="Basic residues" evidence="7">
    <location>
        <begin position="571"/>
        <end position="582"/>
    </location>
</feature>
<dbReference type="InterPro" id="IPR011515">
    <property type="entry name" value="Shugoshin_C"/>
</dbReference>
<feature type="domain" description="Shugoshin C-terminal" evidence="8">
    <location>
        <begin position="646"/>
        <end position="670"/>
    </location>
</feature>
<evidence type="ECO:0000259" key="8">
    <source>
        <dbReference type="Pfam" id="PF07557"/>
    </source>
</evidence>
<evidence type="ECO:0000313" key="10">
    <source>
        <dbReference type="Proteomes" id="UP000585474"/>
    </source>
</evidence>
<feature type="region of interest" description="Disordered" evidence="7">
    <location>
        <begin position="40"/>
        <end position="59"/>
    </location>
</feature>
<dbReference type="InterPro" id="IPR002554">
    <property type="entry name" value="PP2A_B56"/>
</dbReference>
<dbReference type="GO" id="GO:0005634">
    <property type="term" value="C:nucleus"/>
    <property type="evidence" value="ECO:0007669"/>
    <property type="project" value="InterPro"/>
</dbReference>
<dbReference type="GO" id="GO:0019888">
    <property type="term" value="F:protein phosphatase regulator activity"/>
    <property type="evidence" value="ECO:0007669"/>
    <property type="project" value="InterPro"/>
</dbReference>
<keyword evidence="10" id="KW-1185">Reference proteome</keyword>
<comment type="similarity">
    <text evidence="2">Belongs to the phosphatase 2A regulatory subunit B56 family.</text>
</comment>
<dbReference type="EMBL" id="BJWL01000018">
    <property type="protein sequence ID" value="GFZ05871.1"/>
    <property type="molecule type" value="Genomic_DNA"/>
</dbReference>
<organism evidence="9 10">
    <name type="scientific">Actinidia rufa</name>
    <dbReference type="NCBI Taxonomy" id="165716"/>
    <lineage>
        <taxon>Eukaryota</taxon>
        <taxon>Viridiplantae</taxon>
        <taxon>Streptophyta</taxon>
        <taxon>Embryophyta</taxon>
        <taxon>Tracheophyta</taxon>
        <taxon>Spermatophyta</taxon>
        <taxon>Magnoliopsida</taxon>
        <taxon>eudicotyledons</taxon>
        <taxon>Gunneridae</taxon>
        <taxon>Pentapetalae</taxon>
        <taxon>asterids</taxon>
        <taxon>Ericales</taxon>
        <taxon>Actinidiaceae</taxon>
        <taxon>Actinidia</taxon>
    </lineage>
</organism>
<comment type="caution">
    <text evidence="9">The sequence shown here is derived from an EMBL/GenBank/DDBJ whole genome shotgun (WGS) entry which is preliminary data.</text>
</comment>
<protein>
    <submittedName>
        <fullName evidence="9">Protein phosphatase 2A regulatory B subunit family protein</fullName>
    </submittedName>
</protein>
<sequence>MFTKIMKRGQRNKVSKAEAIEPPPTSNAPPPSVTVNHASRSAVAAGPTSSGGNLHAHPVHSVPSSGAVEVLPLLKDVPVSDRHVLFLKKLQICCFSFDFSDTLKLVREKEIKRQTLLELVDLIQSGSCKLNETLQEELVRMVSVNVFRCLPPASHENSASETGDPDEDDVYFEPSWPHLQLVYELVLRYIVSSDTDTKVAKRYLDHSFVLKLLDLFDTEDPREREYLKTILHRVYGKFMVHRPFIRKAINNIFYRFIFETERHSGIGELLEILGSIINGFALPMKEEHKLFLVRVLIPLHKPKIISTYHQQLSYCITQFVEKDYKLADTVIRGLLKYWPVTNCGKEVLFLGELEEVLEGTQSAEFQGCMVPLFRQIGRCLNSSHFQVAERALFLWNNEHIVGLIAQNRQVVLPLIFEALEKNMQGHWNQAVHGLTANVRRISPIHELSEHRELTWKRLEAVAAEAWGEDMVMIFLTLADSKIIELSGIELQKLRINLQKMQQQNSQLAQANSQMLVVGTSKSEEARESSEAERSDNKNCTTNRKQQPTSQCLGRSTVKQAQLKEKTENKRVSLRRQSARLKPVKPEPSGDSFEIDDAKSPGGCLQDDQMQEDLSTSMCLSAKKDDKGGSSGPSDGEAQELQGSSMGRPSRLAAKKVQSYKEIPINMKMRRGD</sequence>
<dbReference type="GO" id="GO:0005737">
    <property type="term" value="C:cytoplasm"/>
    <property type="evidence" value="ECO:0007669"/>
    <property type="project" value="UniProtKB-SubCell"/>
</dbReference>
<dbReference type="SUPFAM" id="SSF48371">
    <property type="entry name" value="ARM repeat"/>
    <property type="match status" value="1"/>
</dbReference>
<evidence type="ECO:0000256" key="4">
    <source>
        <dbReference type="ARBA" id="ARBA00022490"/>
    </source>
</evidence>
<dbReference type="GO" id="GO:0000159">
    <property type="term" value="C:protein phosphatase type 2A complex"/>
    <property type="evidence" value="ECO:0007669"/>
    <property type="project" value="InterPro"/>
</dbReference>
<evidence type="ECO:0000256" key="5">
    <source>
        <dbReference type="ARBA" id="ARBA00022829"/>
    </source>
</evidence>
<feature type="region of interest" description="Disordered" evidence="7">
    <location>
        <begin position="513"/>
        <end position="672"/>
    </location>
</feature>
<evidence type="ECO:0000256" key="6">
    <source>
        <dbReference type="SAM" id="Coils"/>
    </source>
</evidence>
<comment type="similarity">
    <text evidence="3">Belongs to the shugoshin family.</text>
</comment>
<proteinExistence type="inferred from homology"/>
<feature type="coiled-coil region" evidence="6">
    <location>
        <begin position="483"/>
        <end position="510"/>
    </location>
</feature>
<feature type="compositionally biased region" description="Pro residues" evidence="7">
    <location>
        <begin position="21"/>
        <end position="32"/>
    </location>
</feature>
<feature type="compositionally biased region" description="Basic residues" evidence="7">
    <location>
        <begin position="1"/>
        <end position="14"/>
    </location>
</feature>
<name>A0A7J0G503_9ERIC</name>
<reference evidence="9 10" key="1">
    <citation type="submission" date="2019-07" db="EMBL/GenBank/DDBJ databases">
        <title>De Novo Assembly of kiwifruit Actinidia rufa.</title>
        <authorList>
            <person name="Sugita-Konishi S."/>
            <person name="Sato K."/>
            <person name="Mori E."/>
            <person name="Abe Y."/>
            <person name="Kisaki G."/>
            <person name="Hamano K."/>
            <person name="Suezawa K."/>
            <person name="Otani M."/>
            <person name="Fukuda T."/>
            <person name="Manabe T."/>
            <person name="Gomi K."/>
            <person name="Tabuchi M."/>
            <person name="Akimitsu K."/>
            <person name="Kataoka I."/>
        </authorList>
    </citation>
    <scope>NUCLEOTIDE SEQUENCE [LARGE SCALE GENOMIC DNA]</scope>
    <source>
        <strain evidence="10">cv. Fuchu</strain>
    </source>
</reference>
<feature type="compositionally biased region" description="Polar residues" evidence="7">
    <location>
        <begin position="537"/>
        <end position="559"/>
    </location>
</feature>
<dbReference type="GO" id="GO:0000775">
    <property type="term" value="C:chromosome, centromeric region"/>
    <property type="evidence" value="ECO:0007669"/>
    <property type="project" value="InterPro"/>
</dbReference>
<dbReference type="OrthoDB" id="10264446at2759"/>
<dbReference type="GO" id="GO:0007165">
    <property type="term" value="P:signal transduction"/>
    <property type="evidence" value="ECO:0007669"/>
    <property type="project" value="InterPro"/>
</dbReference>
<evidence type="ECO:0000256" key="2">
    <source>
        <dbReference type="ARBA" id="ARBA00009745"/>
    </source>
</evidence>
<evidence type="ECO:0000313" key="9">
    <source>
        <dbReference type="EMBL" id="GFZ05871.1"/>
    </source>
</evidence>
<dbReference type="PANTHER" id="PTHR10257:SF117">
    <property type="entry name" value="SERINE_THREONINE PROTEIN PHOSPHATASE 2A REGULATORY SUBUNIT"/>
    <property type="match status" value="1"/>
</dbReference>
<dbReference type="InterPro" id="IPR011989">
    <property type="entry name" value="ARM-like"/>
</dbReference>